<organism evidence="9 10">
    <name type="scientific">Escallonia rubra</name>
    <dbReference type="NCBI Taxonomy" id="112253"/>
    <lineage>
        <taxon>Eukaryota</taxon>
        <taxon>Viridiplantae</taxon>
        <taxon>Streptophyta</taxon>
        <taxon>Embryophyta</taxon>
        <taxon>Tracheophyta</taxon>
        <taxon>Spermatophyta</taxon>
        <taxon>Magnoliopsida</taxon>
        <taxon>eudicotyledons</taxon>
        <taxon>Gunneridae</taxon>
        <taxon>Pentapetalae</taxon>
        <taxon>asterids</taxon>
        <taxon>campanulids</taxon>
        <taxon>Escalloniales</taxon>
        <taxon>Escalloniaceae</taxon>
        <taxon>Escallonia</taxon>
    </lineage>
</organism>
<dbReference type="PROSITE" id="PS50966">
    <property type="entry name" value="ZF_SWIM"/>
    <property type="match status" value="1"/>
</dbReference>
<dbReference type="GO" id="GO:0006355">
    <property type="term" value="P:regulation of DNA-templated transcription"/>
    <property type="evidence" value="ECO:0007669"/>
    <property type="project" value="UniProtKB-UniRule"/>
</dbReference>
<comment type="caution">
    <text evidence="9">The sequence shown here is derived from an EMBL/GenBank/DDBJ whole genome shotgun (WGS) entry which is preliminary data.</text>
</comment>
<dbReference type="GO" id="GO:0008270">
    <property type="term" value="F:zinc ion binding"/>
    <property type="evidence" value="ECO:0007669"/>
    <property type="project" value="UniProtKB-UniRule"/>
</dbReference>
<keyword evidence="4 6" id="KW-0862">Zinc</keyword>
<dbReference type="SMART" id="SM00575">
    <property type="entry name" value="ZnF_PMZ"/>
    <property type="match status" value="1"/>
</dbReference>
<keyword evidence="6" id="KW-0539">Nucleus</keyword>
<dbReference type="Pfam" id="PF03101">
    <property type="entry name" value="FAR1"/>
    <property type="match status" value="1"/>
</dbReference>
<dbReference type="PANTHER" id="PTHR31669">
    <property type="entry name" value="PROTEIN FAR1-RELATED SEQUENCE 10-RELATED"/>
    <property type="match status" value="1"/>
</dbReference>
<proteinExistence type="inferred from homology"/>
<evidence type="ECO:0000256" key="5">
    <source>
        <dbReference type="PROSITE-ProRule" id="PRU00325"/>
    </source>
</evidence>
<dbReference type="InterPro" id="IPR004330">
    <property type="entry name" value="FAR1_DNA_bnd_dom"/>
</dbReference>
<reference evidence="9" key="1">
    <citation type="submission" date="2022-12" db="EMBL/GenBank/DDBJ databases">
        <title>Draft genome assemblies for two species of Escallonia (Escalloniales).</title>
        <authorList>
            <person name="Chanderbali A."/>
            <person name="Dervinis C."/>
            <person name="Anghel I."/>
            <person name="Soltis D."/>
            <person name="Soltis P."/>
            <person name="Zapata F."/>
        </authorList>
    </citation>
    <scope>NUCLEOTIDE SEQUENCE</scope>
    <source>
        <strain evidence="9">UCBG92.1500</strain>
        <tissue evidence="9">Leaf</tissue>
    </source>
</reference>
<dbReference type="AlphaFoldDB" id="A0AA88QKA7"/>
<evidence type="ECO:0000256" key="4">
    <source>
        <dbReference type="ARBA" id="ARBA00022833"/>
    </source>
</evidence>
<comment type="subcellular location">
    <subcellularLocation>
        <location evidence="6">Nucleus</location>
    </subcellularLocation>
</comment>
<evidence type="ECO:0000313" key="10">
    <source>
        <dbReference type="Proteomes" id="UP001187471"/>
    </source>
</evidence>
<feature type="compositionally biased region" description="Polar residues" evidence="7">
    <location>
        <begin position="220"/>
        <end position="232"/>
    </location>
</feature>
<sequence length="392" mass="44968">MDQQADANEQEVDDVCILQSRQFNVHGGNAHEVPKLGMEFDSEQHAFDYYSEYAHRVGFSVRKHHVKKRDGIVTRRTLCCSKQELKSEFKMRQTSPVLIANVEMLRHAVEVYTPKMFNMFQYEYTKAWDYSIHKVSKSENVSDYKVVFGGKGREHLVKFEAETTTVQCSCMKVNFVGILCRHALKVLDKKNIKRIPPQYILKRWTKDAKDAIVSDYRGAQGTSNNGRGSQQKGLKIGRQNEHQEEHPEKEDEIFTDVYSKVNDEHDIADDTLPLQSQYPLISRESQERSNNYVIPSININSGPKIWACHHMSFTELLQMGIFVIIELLHPAQSKVHNLQERVLALAQKQAVLSAARNLPDHGRGLPSEYFCDTNPVEQVNNPVDQLAPPENK</sequence>
<keyword evidence="3 5" id="KW-0863">Zinc-finger</keyword>
<dbReference type="InterPro" id="IPR031052">
    <property type="entry name" value="FHY3/FAR1"/>
</dbReference>
<evidence type="ECO:0000256" key="2">
    <source>
        <dbReference type="ARBA" id="ARBA00022723"/>
    </source>
</evidence>
<evidence type="ECO:0000313" key="9">
    <source>
        <dbReference type="EMBL" id="KAK2968198.1"/>
    </source>
</evidence>
<dbReference type="PANTHER" id="PTHR31669:SF251">
    <property type="entry name" value="PROTEIN FAR1-RELATED SEQUENCE"/>
    <property type="match status" value="1"/>
</dbReference>
<feature type="compositionally biased region" description="Basic and acidic residues" evidence="7">
    <location>
        <begin position="238"/>
        <end position="249"/>
    </location>
</feature>
<dbReference type="Pfam" id="PF04434">
    <property type="entry name" value="SWIM"/>
    <property type="match status" value="1"/>
</dbReference>
<dbReference type="GO" id="GO:0005634">
    <property type="term" value="C:nucleus"/>
    <property type="evidence" value="ECO:0007669"/>
    <property type="project" value="UniProtKB-SubCell"/>
</dbReference>
<evidence type="ECO:0000256" key="6">
    <source>
        <dbReference type="RuleBase" id="RU367018"/>
    </source>
</evidence>
<evidence type="ECO:0000256" key="1">
    <source>
        <dbReference type="ARBA" id="ARBA00005889"/>
    </source>
</evidence>
<evidence type="ECO:0000256" key="3">
    <source>
        <dbReference type="ARBA" id="ARBA00022771"/>
    </source>
</evidence>
<name>A0AA88QKA7_9ASTE</name>
<accession>A0AA88QKA7</accession>
<dbReference type="InterPro" id="IPR006564">
    <property type="entry name" value="Znf_PMZ"/>
</dbReference>
<comment type="function">
    <text evidence="6">Putative transcription activator involved in regulating light control of development.</text>
</comment>
<dbReference type="InterPro" id="IPR007527">
    <property type="entry name" value="Znf_SWIM"/>
</dbReference>
<keyword evidence="10" id="KW-1185">Reference proteome</keyword>
<dbReference type="EMBL" id="JAVXUO010002934">
    <property type="protein sequence ID" value="KAK2968198.1"/>
    <property type="molecule type" value="Genomic_DNA"/>
</dbReference>
<gene>
    <name evidence="9" type="ORF">RJ640_001030</name>
</gene>
<evidence type="ECO:0000259" key="8">
    <source>
        <dbReference type="PROSITE" id="PS50966"/>
    </source>
</evidence>
<protein>
    <recommendedName>
        <fullName evidence="6">Protein FAR1-RELATED SEQUENCE</fullName>
    </recommendedName>
</protein>
<dbReference type="Proteomes" id="UP001187471">
    <property type="component" value="Unassembled WGS sequence"/>
</dbReference>
<comment type="similarity">
    <text evidence="1 6">Belongs to the FHY3/FAR1 family.</text>
</comment>
<evidence type="ECO:0000256" key="7">
    <source>
        <dbReference type="SAM" id="MobiDB-lite"/>
    </source>
</evidence>
<feature type="region of interest" description="Disordered" evidence="7">
    <location>
        <begin position="216"/>
        <end position="251"/>
    </location>
</feature>
<keyword evidence="2 6" id="KW-0479">Metal-binding</keyword>
<feature type="domain" description="SWIM-type" evidence="8">
    <location>
        <begin position="144"/>
        <end position="191"/>
    </location>
</feature>